<protein>
    <submittedName>
        <fullName evidence="1">Uncharacterized protein</fullName>
    </submittedName>
</protein>
<evidence type="ECO:0000313" key="2">
    <source>
        <dbReference type="Proteomes" id="UP001374803"/>
    </source>
</evidence>
<dbReference type="RefSeq" id="WP_394834978.1">
    <property type="nucleotide sequence ID" value="NZ_CP089929.1"/>
</dbReference>
<dbReference type="EMBL" id="CP089983">
    <property type="protein sequence ID" value="WXB05334.1"/>
    <property type="molecule type" value="Genomic_DNA"/>
</dbReference>
<evidence type="ECO:0000313" key="1">
    <source>
        <dbReference type="EMBL" id="WXB05334.1"/>
    </source>
</evidence>
<dbReference type="InterPro" id="IPR011043">
    <property type="entry name" value="Gal_Oxase/kelch_b-propeller"/>
</dbReference>
<gene>
    <name evidence="1" type="ORF">LVJ94_51610</name>
</gene>
<dbReference type="Proteomes" id="UP001374803">
    <property type="component" value="Chromosome"/>
</dbReference>
<name>A0ABZ2L316_9BACT</name>
<keyword evidence="2" id="KW-1185">Reference proteome</keyword>
<organism evidence="1 2">
    <name type="scientific">Pendulispora rubella</name>
    <dbReference type="NCBI Taxonomy" id="2741070"/>
    <lineage>
        <taxon>Bacteria</taxon>
        <taxon>Pseudomonadati</taxon>
        <taxon>Myxococcota</taxon>
        <taxon>Myxococcia</taxon>
        <taxon>Myxococcales</taxon>
        <taxon>Sorangiineae</taxon>
        <taxon>Pendulisporaceae</taxon>
        <taxon>Pendulispora</taxon>
    </lineage>
</organism>
<accession>A0ABZ2L316</accession>
<reference evidence="1" key="1">
    <citation type="submission" date="2021-12" db="EMBL/GenBank/DDBJ databases">
        <title>Discovery of the Pendulisporaceae a myxobacterial family with distinct sporulation behavior and unique specialized metabolism.</title>
        <authorList>
            <person name="Garcia R."/>
            <person name="Popoff A."/>
            <person name="Bader C.D."/>
            <person name="Loehr J."/>
            <person name="Walesch S."/>
            <person name="Walt C."/>
            <person name="Boldt J."/>
            <person name="Bunk B."/>
            <person name="Haeckl F.J.F.P.J."/>
            <person name="Gunesch A.P."/>
            <person name="Birkelbach J."/>
            <person name="Nuebel U."/>
            <person name="Pietschmann T."/>
            <person name="Bach T."/>
            <person name="Mueller R."/>
        </authorList>
    </citation>
    <scope>NUCLEOTIDE SEQUENCE</scope>
    <source>
        <strain evidence="1">MSr11367</strain>
    </source>
</reference>
<sequence>MDGGSLQPAVGFDVLDVNPRKATSVHLSARSLPWGATLQGKVYFAGSNHDHGVELWVTDGTPAGTKLAVDLASGTQSSWPSALFAHGNALYFAAYDGTTWAFYRSDGTPAGTRSLGALPTGNPNITSYVDIAQTFDAGDRVCVWANASPSLWCTDTAQSSIAPVSMAGSTPLDADVVSTGNYALLRTQSQTVRTDGTNAGTTTLPLSGAGVRGAVAVGNRILLTAHPDSDGRTVWVTDGTTEGTRKVDAIPKQLDNSPNPAGGQVRLGNSVIVHFDGKLYTVDPATLAVTSIAGAPTPHSSTELVPVTESRVLLLQEKDVWVIEGTPATATKIATVDNGPYDQLQGWATGAGAAFFWDGERNKGRIWRSDGTPAGTRALGTMQTLGPAVYPPESFSTPPRRVIAADWLFFSCEDEGSWPTACAMKFADGKLSVIPVEDRTASSNPGGFYPLEGGGAVFAANGSYSSRYPQTWFTDGTQGGTRRVSETTLVGPPVKLGDRYFILRQSKERSGCELAAWRDDPASMATVQYLEDFACDPSGGTFDLPMVAVGNRIFFADANESVLATDGTATGASKQGNLPRVTEGARWLVRDGALYLPTSNGLQKADATGQVLATLGSGKVRAAGEAGGSFVFGGERLFVSDGTPAGTTQVPSVSDVTYVHVAAPHRAFVLARKIVYRVEGESAVQIASDVEAIVPFRDGVAIDTFNAGLQVVFGNSNSPTRVANRAEALYVHGDRLYFAPDSTFIQPGDKISGEPWVSDGTPAGTRALGELLPEGSPRLRWLGTMGDAAFLAADTERHGRELLRFK</sequence>
<proteinExistence type="predicted"/>
<dbReference type="SUPFAM" id="SSF50965">
    <property type="entry name" value="Galactose oxidase, central domain"/>
    <property type="match status" value="1"/>
</dbReference>